<keyword evidence="4" id="KW-0325">Glycoprotein</keyword>
<dbReference type="GO" id="GO:0007156">
    <property type="term" value="P:homophilic cell adhesion via plasma membrane adhesion molecules"/>
    <property type="evidence" value="ECO:0007669"/>
    <property type="project" value="InterPro"/>
</dbReference>
<keyword evidence="8" id="KW-1185">Reference proteome</keyword>
<dbReference type="EMBL" id="FMSV02000542">
    <property type="protein sequence ID" value="SEH07976.1"/>
    <property type="molecule type" value="Genomic_DNA"/>
</dbReference>
<dbReference type="InterPro" id="IPR050174">
    <property type="entry name" value="Protocadherin/Cadherin-CA"/>
</dbReference>
<gene>
    <name evidence="7" type="ORF">MBHS_03863</name>
</gene>
<dbReference type="InterPro" id="IPR015919">
    <property type="entry name" value="Cadherin-like_sf"/>
</dbReference>
<dbReference type="InterPro" id="IPR002126">
    <property type="entry name" value="Cadherin-like_dom"/>
</dbReference>
<evidence type="ECO:0000313" key="7">
    <source>
        <dbReference type="EMBL" id="SEH07976.1"/>
    </source>
</evidence>
<feature type="signal peptide" evidence="5">
    <location>
        <begin position="1"/>
        <end position="22"/>
    </location>
</feature>
<dbReference type="SUPFAM" id="SSF49313">
    <property type="entry name" value="Cadherin-like"/>
    <property type="match status" value="2"/>
</dbReference>
<evidence type="ECO:0000256" key="2">
    <source>
        <dbReference type="ARBA" id="ARBA00022692"/>
    </source>
</evidence>
<proteinExistence type="predicted"/>
<name>A0A1H6FFM9_9GAMM</name>
<dbReference type="RefSeq" id="WP_103921563.1">
    <property type="nucleotide sequence ID" value="NZ_FMSV02000542.1"/>
</dbReference>
<dbReference type="GO" id="GO:0005509">
    <property type="term" value="F:calcium ion binding"/>
    <property type="evidence" value="ECO:0007669"/>
    <property type="project" value="InterPro"/>
</dbReference>
<evidence type="ECO:0000256" key="5">
    <source>
        <dbReference type="SAM" id="SignalP"/>
    </source>
</evidence>
<dbReference type="GO" id="GO:0005886">
    <property type="term" value="C:plasma membrane"/>
    <property type="evidence" value="ECO:0007669"/>
    <property type="project" value="TreeGrafter"/>
</dbReference>
<dbReference type="Gene3D" id="2.60.40.60">
    <property type="entry name" value="Cadherins"/>
    <property type="match status" value="2"/>
</dbReference>
<evidence type="ECO:0000256" key="1">
    <source>
        <dbReference type="ARBA" id="ARBA00004167"/>
    </source>
</evidence>
<dbReference type="PANTHER" id="PTHR24028">
    <property type="entry name" value="CADHERIN-87A"/>
    <property type="match status" value="1"/>
</dbReference>
<keyword evidence="3" id="KW-0472">Membrane</keyword>
<comment type="subcellular location">
    <subcellularLocation>
        <location evidence="1">Membrane</location>
        <topology evidence="1">Single-pass membrane protein</topology>
    </subcellularLocation>
</comment>
<sequence>MLGRSCQLISALLLLHSPLLWAVSASVGILGDGYTPGVDYQLRGIVPNSLTLSRETLYFLQEDDGYAQVNTNTSLPTPAGNVLNNNLDASLRYCLEHEVSVSMPVYLRLDLNGAVWAQPPNQVLVEEGEAAQPVLNKVIDAGNGTVGDEVVNVGFLEAGVNGDDFVVLKIEPATFLFSGTCLTLKYVASGTLAGSAGLLDSTGNLSLRLQPSIDKVSVSARVYSFTDAIGAINAPDATPVLEAANNDWLEVKNQFLFERTQLANVQVNLNDPAFPGQSLVEIGLADDILISNNTADKTAAAMSFKLYSDSSVDDPLPLAELDFLRLQIQGSSTGLGLLGGFVDSDGNAQTASMALSLTTLNSNRWQVELPGNMMSNNTDLFQDDLVLQLAQNGIPVNQQSAHLRASIQLSNALHPPLLRNLHSDSAAAPSFQFTPSTPGPHYFSLPPPDKIISMSASLGHSVTTGLDIINLGNSDLNLVTASFSGIDASAFTLLPPASDFPLTLPAGGLPLSLSIRCTPGHTGLSSTSLRINSSNTAQTEFSYPLACQGIGQAPQDILLSNHNIQADATAGSLIAILSSIDPDLGETHQYHLETNPDDLFEIQGTRLQLAAGKQVDPNTQTYSLHIHSADSGGLSFSKTFILNVLPAARADFSAKLRTQQGLVDTLDMPEMIELHGIIEARAQDVGKNAQIILLIRYFPLPGQSFDFPFTLAENQTLLTTQEYLLYQGRLLYLAGDFEVYLTYTLDDGSVQSGLAKTFSVTPNQAPQAVFLDGNQIAENSPAETLIGLLSTQDNDREDFFQYALLQNPGFPLPYFAIQDDELRLANSFPLDFEDTPELEIQVRSIDSTGAFIDQNFIIKVQDQLEHRISGELRSQGQVLHGENGGLPVIYGIQAFSAHLRILPDTQHLEKMARVHWSLTLTPDNGDMPSTYATDFNDMLLQEQMEFLLFEQVPLLNTGQVEIHAGYSLLEATSDGQWQLAASAPHPQFTSKILTFEIQPGPALDEVLPQSPPVSCNLPYQSPHSIDLLTPVNLPPSVDLFNAINQLPLLQDNHLSISQHPEQHYFYLDLEEQRFAWFVRQAEYLDAPEQMGVLLAPDGSLQLDTTAHITLYAQPAIQDICILQNALIAAGYQAGITVLDNGNLEIFHTNGQRLALRPQAYSELHEEITTNYFELDTGQSWGHLFYQSPEGWRSQSFMVVP</sequence>
<dbReference type="OrthoDB" id="5618630at2"/>
<keyword evidence="5" id="KW-0732">Signal</keyword>
<evidence type="ECO:0000313" key="8">
    <source>
        <dbReference type="Proteomes" id="UP000236724"/>
    </source>
</evidence>
<dbReference type="Proteomes" id="UP000236724">
    <property type="component" value="Unassembled WGS sequence"/>
</dbReference>
<accession>A0A1H6FFM9</accession>
<feature type="domain" description="Cadherin" evidence="6">
    <location>
        <begin position="775"/>
        <end position="889"/>
    </location>
</feature>
<dbReference type="AlphaFoldDB" id="A0A1H6FFM9"/>
<evidence type="ECO:0000256" key="4">
    <source>
        <dbReference type="ARBA" id="ARBA00023180"/>
    </source>
</evidence>
<organism evidence="7 8">
    <name type="scientific">Candidatus Venteria ishoeyi</name>
    <dbReference type="NCBI Taxonomy" id="1899563"/>
    <lineage>
        <taxon>Bacteria</taxon>
        <taxon>Pseudomonadati</taxon>
        <taxon>Pseudomonadota</taxon>
        <taxon>Gammaproteobacteria</taxon>
        <taxon>Thiotrichales</taxon>
        <taxon>Thiotrichaceae</taxon>
        <taxon>Venteria</taxon>
    </lineage>
</organism>
<dbReference type="PANTHER" id="PTHR24028:SF146">
    <property type="entry name" value="CADHERIN 96CB, ISOFORM D-RELATED"/>
    <property type="match status" value="1"/>
</dbReference>
<reference evidence="7 8" key="1">
    <citation type="submission" date="2016-10" db="EMBL/GenBank/DDBJ databases">
        <authorList>
            <person name="de Groot N.N."/>
        </authorList>
    </citation>
    <scope>NUCLEOTIDE SEQUENCE [LARGE SCALE GENOMIC DNA]</scope>
    <source>
        <strain evidence="7">MBHS1</strain>
    </source>
</reference>
<dbReference type="PROSITE" id="PS50268">
    <property type="entry name" value="CADHERIN_2"/>
    <property type="match status" value="1"/>
</dbReference>
<evidence type="ECO:0000259" key="6">
    <source>
        <dbReference type="PROSITE" id="PS50268"/>
    </source>
</evidence>
<dbReference type="CDD" id="cd11304">
    <property type="entry name" value="Cadherin_repeat"/>
    <property type="match status" value="2"/>
</dbReference>
<evidence type="ECO:0000256" key="3">
    <source>
        <dbReference type="ARBA" id="ARBA00022989"/>
    </source>
</evidence>
<protein>
    <submittedName>
        <fullName evidence="7">Cadherin domain protein</fullName>
    </submittedName>
</protein>
<feature type="chain" id="PRO_5014640971" evidence="5">
    <location>
        <begin position="23"/>
        <end position="1200"/>
    </location>
</feature>
<keyword evidence="3" id="KW-1133">Transmembrane helix</keyword>
<keyword evidence="2" id="KW-0812">Transmembrane</keyword>